<dbReference type="Pfam" id="PF00126">
    <property type="entry name" value="HTH_1"/>
    <property type="match status" value="1"/>
</dbReference>
<evidence type="ECO:0000256" key="1">
    <source>
        <dbReference type="ARBA" id="ARBA00009437"/>
    </source>
</evidence>
<keyword evidence="4" id="KW-0804">Transcription</keyword>
<dbReference type="PRINTS" id="PR00039">
    <property type="entry name" value="HTHLYSR"/>
</dbReference>
<dbReference type="RefSeq" id="WP_373636618.1">
    <property type="nucleotide sequence ID" value="NZ_CP150951.2"/>
</dbReference>
<accession>A0ABZ3IE10</accession>
<dbReference type="InterPro" id="IPR036390">
    <property type="entry name" value="WH_DNA-bd_sf"/>
</dbReference>
<evidence type="ECO:0000313" key="7">
    <source>
        <dbReference type="Proteomes" id="UP001440612"/>
    </source>
</evidence>
<dbReference type="PROSITE" id="PS50931">
    <property type="entry name" value="HTH_LYSR"/>
    <property type="match status" value="1"/>
</dbReference>
<protein>
    <submittedName>
        <fullName evidence="6">LysR family transcriptional regulator</fullName>
    </submittedName>
</protein>
<sequence>MYNIAQLRSMAAAIEAGSLSAAARNLGLTQPAVSQHLQQLEQSMGRQLIVRIPRGIRPTRAGEIAYAHTKDVLRRFDDMDKALDALDGTISGTLRFTTNIIFSQTVAAQFFSEMRRRAPKLKVEIIPSDDLLDIEAEEIDLALRGGTGGNGSGVIRRIGTIKGVLVAAPQYLDRVGRPQTPADLINLDYVQYLEDPTEDSLPLFDADGVEIVAPIKLAFAARSPNLLLQAVQDGLGFVKAPYFYVREQINTGVLNRVLPAYLCEGKPLYLVQTPDQAQSLRNQLARDVLFSILDQTDGLSLTTSARKELEQTNPANSTETR</sequence>
<dbReference type="SUPFAM" id="SSF46785">
    <property type="entry name" value="Winged helix' DNA-binding domain"/>
    <property type="match status" value="1"/>
</dbReference>
<dbReference type="PANTHER" id="PTHR30537">
    <property type="entry name" value="HTH-TYPE TRANSCRIPTIONAL REGULATOR"/>
    <property type="match status" value="1"/>
</dbReference>
<evidence type="ECO:0000256" key="4">
    <source>
        <dbReference type="ARBA" id="ARBA00023163"/>
    </source>
</evidence>
<keyword evidence="3" id="KW-0238">DNA-binding</keyword>
<name>A0ABZ3IE10_9RHOB</name>
<evidence type="ECO:0000313" key="6">
    <source>
        <dbReference type="EMBL" id="XFO62960.1"/>
    </source>
</evidence>
<evidence type="ECO:0000256" key="2">
    <source>
        <dbReference type="ARBA" id="ARBA00023015"/>
    </source>
</evidence>
<dbReference type="Pfam" id="PF03466">
    <property type="entry name" value="LysR_substrate"/>
    <property type="match status" value="1"/>
</dbReference>
<gene>
    <name evidence="6" type="ORF">AABB29_20775</name>
</gene>
<comment type="similarity">
    <text evidence="1">Belongs to the LysR transcriptional regulatory family.</text>
</comment>
<dbReference type="InterPro" id="IPR000847">
    <property type="entry name" value="LysR_HTH_N"/>
</dbReference>
<evidence type="ECO:0000256" key="3">
    <source>
        <dbReference type="ARBA" id="ARBA00023125"/>
    </source>
</evidence>
<evidence type="ECO:0000259" key="5">
    <source>
        <dbReference type="PROSITE" id="PS50931"/>
    </source>
</evidence>
<dbReference type="InterPro" id="IPR058163">
    <property type="entry name" value="LysR-type_TF_proteobact-type"/>
</dbReference>
<keyword evidence="2" id="KW-0805">Transcription regulation</keyword>
<dbReference type="Gene3D" id="1.10.10.10">
    <property type="entry name" value="Winged helix-like DNA-binding domain superfamily/Winged helix DNA-binding domain"/>
    <property type="match status" value="1"/>
</dbReference>
<feature type="domain" description="HTH lysR-type" evidence="5">
    <location>
        <begin position="1"/>
        <end position="59"/>
    </location>
</feature>
<dbReference type="PANTHER" id="PTHR30537:SF5">
    <property type="entry name" value="HTH-TYPE TRANSCRIPTIONAL ACTIVATOR TTDR-RELATED"/>
    <property type="match status" value="1"/>
</dbReference>
<dbReference type="EMBL" id="CP150951">
    <property type="protein sequence ID" value="XFO62960.1"/>
    <property type="molecule type" value="Genomic_DNA"/>
</dbReference>
<dbReference type="InterPro" id="IPR005119">
    <property type="entry name" value="LysR_subst-bd"/>
</dbReference>
<proteinExistence type="inferred from homology"/>
<dbReference type="InterPro" id="IPR036388">
    <property type="entry name" value="WH-like_DNA-bd_sf"/>
</dbReference>
<dbReference type="Gene3D" id="3.40.190.290">
    <property type="match status" value="1"/>
</dbReference>
<keyword evidence="7" id="KW-1185">Reference proteome</keyword>
<reference evidence="7" key="1">
    <citation type="submission" date="2024-04" db="EMBL/GenBank/DDBJ databases">
        <title>Phylogenomic analyses of a clade within the roseobacter group suggest taxonomic reassignments of species of the genera Aestuariivita, Citreicella, Loktanella, Nautella, Pelagibaca, Ruegeria, Thalassobius, Thiobacimonas and Tropicibacter, and the proposal o.</title>
        <authorList>
            <person name="Jeon C.O."/>
        </authorList>
    </citation>
    <scope>NUCLEOTIDE SEQUENCE [LARGE SCALE GENOMIC DNA]</scope>
    <source>
        <strain evidence="7">BS5-3</strain>
    </source>
</reference>
<dbReference type="Proteomes" id="UP001440612">
    <property type="component" value="Chromosome"/>
</dbReference>
<organism evidence="6 7">
    <name type="scientific">Yoonia phaeophyticola</name>
    <dbReference type="NCBI Taxonomy" id="3137369"/>
    <lineage>
        <taxon>Bacteria</taxon>
        <taxon>Pseudomonadati</taxon>
        <taxon>Pseudomonadota</taxon>
        <taxon>Alphaproteobacteria</taxon>
        <taxon>Rhodobacterales</taxon>
        <taxon>Paracoccaceae</taxon>
        <taxon>Yoonia</taxon>
    </lineage>
</organism>
<dbReference type="CDD" id="cd08422">
    <property type="entry name" value="PBP2_CrgA_like"/>
    <property type="match status" value="1"/>
</dbReference>
<dbReference type="SUPFAM" id="SSF53850">
    <property type="entry name" value="Periplasmic binding protein-like II"/>
    <property type="match status" value="1"/>
</dbReference>